<dbReference type="WBParaSite" id="EN70_9102">
    <property type="protein sequence ID" value="EN70_9102"/>
    <property type="gene ID" value="EN70_9102"/>
</dbReference>
<keyword evidence="2" id="KW-1185">Reference proteome</keyword>
<evidence type="ECO:0000313" key="2">
    <source>
        <dbReference type="Proteomes" id="UP000095285"/>
    </source>
</evidence>
<feature type="compositionally biased region" description="Polar residues" evidence="1">
    <location>
        <begin position="112"/>
        <end position="134"/>
    </location>
</feature>
<protein>
    <submittedName>
        <fullName evidence="3">Uncharacterized protein</fullName>
    </submittedName>
</protein>
<reference evidence="3" key="2">
    <citation type="submission" date="2016-11" db="UniProtKB">
        <authorList>
            <consortium name="WormBaseParasite"/>
        </authorList>
    </citation>
    <scope>IDENTIFICATION</scope>
</reference>
<dbReference type="Proteomes" id="UP000095285">
    <property type="component" value="Unassembled WGS sequence"/>
</dbReference>
<evidence type="ECO:0000256" key="1">
    <source>
        <dbReference type="SAM" id="MobiDB-lite"/>
    </source>
</evidence>
<evidence type="ECO:0000313" key="3">
    <source>
        <dbReference type="WBParaSite" id="EN70_9102"/>
    </source>
</evidence>
<name>A0A1I7W312_LOALO</name>
<proteinExistence type="predicted"/>
<feature type="compositionally biased region" description="Basic and acidic residues" evidence="1">
    <location>
        <begin position="69"/>
        <end position="93"/>
    </location>
</feature>
<sequence>MSGMYERRIGASALSAPYVREEQIEFNEIDQNDASSLNASIQEEICRRKSGLRGIKMKRPTRDIKMKRLTRDIKMKRPTRDIKMKRPTRDIKMKRPTSKQSKGNSPKETKVTSKGNIQSARLIQVRSGSNAKHV</sequence>
<organism evidence="2 3">
    <name type="scientific">Loa loa</name>
    <name type="common">Eye worm</name>
    <name type="synonym">Filaria loa</name>
    <dbReference type="NCBI Taxonomy" id="7209"/>
    <lineage>
        <taxon>Eukaryota</taxon>
        <taxon>Metazoa</taxon>
        <taxon>Ecdysozoa</taxon>
        <taxon>Nematoda</taxon>
        <taxon>Chromadorea</taxon>
        <taxon>Rhabditida</taxon>
        <taxon>Spirurina</taxon>
        <taxon>Spiruromorpha</taxon>
        <taxon>Filarioidea</taxon>
        <taxon>Onchocercidae</taxon>
        <taxon>Loa</taxon>
    </lineage>
</organism>
<dbReference type="AlphaFoldDB" id="A0A1I7W312"/>
<accession>A0A1I7W312</accession>
<reference evidence="2" key="1">
    <citation type="submission" date="2012-04" db="EMBL/GenBank/DDBJ databases">
        <title>The Genome Sequence of Loa loa.</title>
        <authorList>
            <consortium name="The Broad Institute Genome Sequencing Platform"/>
            <consortium name="Broad Institute Genome Sequencing Center for Infectious Disease"/>
            <person name="Nutman T.B."/>
            <person name="Fink D.L."/>
            <person name="Russ C."/>
            <person name="Young S."/>
            <person name="Zeng Q."/>
            <person name="Gargeya S."/>
            <person name="Alvarado L."/>
            <person name="Berlin A."/>
            <person name="Chapman S.B."/>
            <person name="Chen Z."/>
            <person name="Freedman E."/>
            <person name="Gellesch M."/>
            <person name="Goldberg J."/>
            <person name="Griggs A."/>
            <person name="Gujja S."/>
            <person name="Heilman E.R."/>
            <person name="Heiman D."/>
            <person name="Howarth C."/>
            <person name="Mehta T."/>
            <person name="Neiman D."/>
            <person name="Pearson M."/>
            <person name="Roberts A."/>
            <person name="Saif S."/>
            <person name="Shea T."/>
            <person name="Shenoy N."/>
            <person name="Sisk P."/>
            <person name="Stolte C."/>
            <person name="Sykes S."/>
            <person name="White J."/>
            <person name="Yandava C."/>
            <person name="Haas B."/>
            <person name="Henn M.R."/>
            <person name="Nusbaum C."/>
            <person name="Birren B."/>
        </authorList>
    </citation>
    <scope>NUCLEOTIDE SEQUENCE [LARGE SCALE GENOMIC DNA]</scope>
</reference>
<feature type="region of interest" description="Disordered" evidence="1">
    <location>
        <begin position="69"/>
        <end position="134"/>
    </location>
</feature>